<dbReference type="Pfam" id="PF13456">
    <property type="entry name" value="RVT_3"/>
    <property type="match status" value="1"/>
</dbReference>
<evidence type="ECO:0000256" key="1">
    <source>
        <dbReference type="SAM" id="MobiDB-lite"/>
    </source>
</evidence>
<dbReference type="EMBL" id="JACRDE010000026">
    <property type="protein sequence ID" value="MBI5248010.1"/>
    <property type="molecule type" value="Genomic_DNA"/>
</dbReference>
<proteinExistence type="predicted"/>
<accession>A0A9D6Z1S7</accession>
<dbReference type="SUPFAM" id="SSF53098">
    <property type="entry name" value="Ribonuclease H-like"/>
    <property type="match status" value="1"/>
</dbReference>
<dbReference type="InterPro" id="IPR012337">
    <property type="entry name" value="RNaseH-like_sf"/>
</dbReference>
<dbReference type="CDD" id="cd09279">
    <property type="entry name" value="RNase_HI_like"/>
    <property type="match status" value="1"/>
</dbReference>
<dbReference type="PANTHER" id="PTHR47723:SF23">
    <property type="entry name" value="REVERSE TRANSCRIPTASE-LIKE PROTEIN"/>
    <property type="match status" value="1"/>
</dbReference>
<dbReference type="InterPro" id="IPR053151">
    <property type="entry name" value="RNase_H-like"/>
</dbReference>
<evidence type="ECO:0000259" key="2">
    <source>
        <dbReference type="PROSITE" id="PS50879"/>
    </source>
</evidence>
<evidence type="ECO:0000313" key="3">
    <source>
        <dbReference type="EMBL" id="MBI5248010.1"/>
    </source>
</evidence>
<name>A0A9D6Z1S7_9BACT</name>
<feature type="region of interest" description="Disordered" evidence="1">
    <location>
        <begin position="134"/>
        <end position="153"/>
    </location>
</feature>
<dbReference type="Gene3D" id="3.30.420.10">
    <property type="entry name" value="Ribonuclease H-like superfamily/Ribonuclease H"/>
    <property type="match status" value="1"/>
</dbReference>
<dbReference type="Proteomes" id="UP000807825">
    <property type="component" value="Unassembled WGS sequence"/>
</dbReference>
<dbReference type="InterPro" id="IPR002156">
    <property type="entry name" value="RNaseH_domain"/>
</dbReference>
<dbReference type="AlphaFoldDB" id="A0A9D6Z1S7"/>
<dbReference type="GO" id="GO:0003676">
    <property type="term" value="F:nucleic acid binding"/>
    <property type="evidence" value="ECO:0007669"/>
    <property type="project" value="InterPro"/>
</dbReference>
<dbReference type="GO" id="GO:0004523">
    <property type="term" value="F:RNA-DNA hybrid ribonuclease activity"/>
    <property type="evidence" value="ECO:0007669"/>
    <property type="project" value="InterPro"/>
</dbReference>
<dbReference type="InterPro" id="IPR036397">
    <property type="entry name" value="RNaseH_sf"/>
</dbReference>
<feature type="compositionally biased region" description="Polar residues" evidence="1">
    <location>
        <begin position="144"/>
        <end position="153"/>
    </location>
</feature>
<comment type="caution">
    <text evidence="3">The sequence shown here is derived from an EMBL/GenBank/DDBJ whole genome shotgun (WGS) entry which is preliminary data.</text>
</comment>
<dbReference type="PANTHER" id="PTHR47723">
    <property type="entry name" value="OS05G0353850 PROTEIN"/>
    <property type="match status" value="1"/>
</dbReference>
<gene>
    <name evidence="3" type="ORF">HY912_00825</name>
</gene>
<dbReference type="PROSITE" id="PS50879">
    <property type="entry name" value="RNASE_H_1"/>
    <property type="match status" value="1"/>
</dbReference>
<evidence type="ECO:0000313" key="4">
    <source>
        <dbReference type="Proteomes" id="UP000807825"/>
    </source>
</evidence>
<feature type="domain" description="RNase H type-1" evidence="2">
    <location>
        <begin position="1"/>
        <end position="129"/>
    </location>
</feature>
<sequence length="153" mass="17468">MSCKAYFDGSCFLNYCAIGYVIRDRDGFPVCRASEFAGRGDALKAEYLALVAVVERLTFLRINEATIHGDSRTVICQVNGQMNTRNSNRFLELIMRLRRFFLENPGWRLKWIPRQENGQADALATEGLNGVKRSKWNRLRPSSDPEQSLWSSA</sequence>
<reference evidence="3" key="1">
    <citation type="submission" date="2020-07" db="EMBL/GenBank/DDBJ databases">
        <title>Huge and variable diversity of episymbiotic CPR bacteria and DPANN archaea in groundwater ecosystems.</title>
        <authorList>
            <person name="He C.Y."/>
            <person name="Keren R."/>
            <person name="Whittaker M."/>
            <person name="Farag I.F."/>
            <person name="Doudna J."/>
            <person name="Cate J.H.D."/>
            <person name="Banfield J.F."/>
        </authorList>
    </citation>
    <scope>NUCLEOTIDE SEQUENCE</scope>
    <source>
        <strain evidence="3">NC_groundwater_1664_Pr3_B-0.1um_52_9</strain>
    </source>
</reference>
<protein>
    <submittedName>
        <fullName evidence="3">Ribonuclease HI family protein</fullName>
    </submittedName>
</protein>
<organism evidence="3 4">
    <name type="scientific">Desulfomonile tiedjei</name>
    <dbReference type="NCBI Taxonomy" id="2358"/>
    <lineage>
        <taxon>Bacteria</taxon>
        <taxon>Pseudomonadati</taxon>
        <taxon>Thermodesulfobacteriota</taxon>
        <taxon>Desulfomonilia</taxon>
        <taxon>Desulfomonilales</taxon>
        <taxon>Desulfomonilaceae</taxon>
        <taxon>Desulfomonile</taxon>
    </lineage>
</organism>